<feature type="compositionally biased region" description="Low complexity" evidence="6">
    <location>
        <begin position="2008"/>
        <end position="2032"/>
    </location>
</feature>
<dbReference type="InterPro" id="IPR001190">
    <property type="entry name" value="SRCR"/>
</dbReference>
<feature type="transmembrane region" description="Helical" evidence="7">
    <location>
        <begin position="2189"/>
        <end position="2215"/>
    </location>
</feature>
<feature type="disulfide bond" evidence="5">
    <location>
        <begin position="6"/>
        <end position="16"/>
    </location>
</feature>
<feature type="domain" description="SRCR" evidence="8">
    <location>
        <begin position="1"/>
        <end position="37"/>
    </location>
</feature>
<feature type="disulfide bond" evidence="5">
    <location>
        <begin position="451"/>
        <end position="461"/>
    </location>
</feature>
<dbReference type="Pfam" id="PF00530">
    <property type="entry name" value="SRCR"/>
    <property type="match status" value="15"/>
</dbReference>
<feature type="compositionally biased region" description="Polar residues" evidence="6">
    <location>
        <begin position="1876"/>
        <end position="1892"/>
    </location>
</feature>
<keyword evidence="10" id="KW-1185">Reference proteome</keyword>
<dbReference type="RefSeq" id="XP_019856563.1">
    <property type="nucleotide sequence ID" value="XM_020001004.1"/>
</dbReference>
<dbReference type="SMART" id="SM00202">
    <property type="entry name" value="SR"/>
    <property type="match status" value="15"/>
</dbReference>
<evidence type="ECO:0000256" key="5">
    <source>
        <dbReference type="PROSITE-ProRule" id="PRU00196"/>
    </source>
</evidence>
<feature type="region of interest" description="Disordered" evidence="6">
    <location>
        <begin position="1748"/>
        <end position="2032"/>
    </location>
</feature>
<dbReference type="SUPFAM" id="SSF56487">
    <property type="entry name" value="SRCR-like"/>
    <property type="match status" value="16"/>
</dbReference>
<feature type="disulfide bond" evidence="5">
    <location>
        <begin position="1182"/>
        <end position="1246"/>
    </location>
</feature>
<keyword evidence="7" id="KW-0812">Transmembrane</keyword>
<keyword evidence="7" id="KW-0472">Membrane</keyword>
<accession>A0AAN0JIR0</accession>
<dbReference type="InterPro" id="IPR036772">
    <property type="entry name" value="SRCR-like_dom_sf"/>
</dbReference>
<reference evidence="10" key="1">
    <citation type="journal article" date="2010" name="Nature">
        <title>The Amphimedon queenslandica genome and the evolution of animal complexity.</title>
        <authorList>
            <person name="Srivastava M."/>
            <person name="Simakov O."/>
            <person name="Chapman J."/>
            <person name="Fahey B."/>
            <person name="Gauthier M.E."/>
            <person name="Mitros T."/>
            <person name="Richards G.S."/>
            <person name="Conaco C."/>
            <person name="Dacre M."/>
            <person name="Hellsten U."/>
            <person name="Larroux C."/>
            <person name="Putnam N.H."/>
            <person name="Stanke M."/>
            <person name="Adamska M."/>
            <person name="Darling A."/>
            <person name="Degnan S.M."/>
            <person name="Oakley T.H."/>
            <person name="Plachetzki D.C."/>
            <person name="Zhai Y."/>
            <person name="Adamski M."/>
            <person name="Calcino A."/>
            <person name="Cummins S.F."/>
            <person name="Goodstein D.M."/>
            <person name="Harris C."/>
            <person name="Jackson D.J."/>
            <person name="Leys S.P."/>
            <person name="Shu S."/>
            <person name="Woodcroft B.J."/>
            <person name="Vervoort M."/>
            <person name="Kosik K.S."/>
            <person name="Manning G."/>
            <person name="Degnan B.M."/>
            <person name="Rokhsar D.S."/>
        </authorList>
    </citation>
    <scope>NUCLEOTIDE SEQUENCE [LARGE SCALE GENOMIC DNA]</scope>
</reference>
<evidence type="ECO:0000259" key="8">
    <source>
        <dbReference type="PROSITE" id="PS50287"/>
    </source>
</evidence>
<feature type="disulfide bond" evidence="5">
    <location>
        <begin position="1640"/>
        <end position="1701"/>
    </location>
</feature>
<keyword evidence="1" id="KW-0732">Signal</keyword>
<dbReference type="Proteomes" id="UP000007879">
    <property type="component" value="Unassembled WGS sequence"/>
</dbReference>
<keyword evidence="4" id="KW-0325">Glycoprotein</keyword>
<feature type="disulfide bond" evidence="5">
    <location>
        <begin position="673"/>
        <end position="683"/>
    </location>
</feature>
<feature type="domain" description="SRCR" evidence="8">
    <location>
        <begin position="268"/>
        <end position="368"/>
    </location>
</feature>
<feature type="disulfide bond" evidence="5">
    <location>
        <begin position="1450"/>
        <end position="1460"/>
    </location>
</feature>
<dbReference type="PANTHER" id="PTHR19331:SF465">
    <property type="entry name" value="EGG PEPTIDE SPERACT RECEPTOR"/>
    <property type="match status" value="1"/>
</dbReference>
<feature type="domain" description="SRCR" evidence="8">
    <location>
        <begin position="380"/>
        <end position="482"/>
    </location>
</feature>
<feature type="disulfide bond" evidence="5">
    <location>
        <begin position="71"/>
        <end position="135"/>
    </location>
</feature>
<dbReference type="Gene3D" id="3.10.250.10">
    <property type="entry name" value="SRCR-like domain"/>
    <property type="match status" value="16"/>
</dbReference>
<feature type="disulfide bond" evidence="5">
    <location>
        <begin position="895"/>
        <end position="905"/>
    </location>
</feature>
<comment type="caution">
    <text evidence="5">Lacks conserved residue(s) required for the propagation of feature annotation.</text>
</comment>
<feature type="domain" description="SRCR" evidence="8">
    <location>
        <begin position="1156"/>
        <end position="1257"/>
    </location>
</feature>
<feature type="domain" description="SRCR" evidence="8">
    <location>
        <begin position="45"/>
        <end position="146"/>
    </location>
</feature>
<feature type="disulfide bond" evidence="5">
    <location>
        <begin position="561"/>
        <end position="571"/>
    </location>
</feature>
<feature type="domain" description="SRCR" evidence="8">
    <location>
        <begin position="1046"/>
        <end position="1148"/>
    </location>
</feature>
<feature type="disulfide bond" evidence="5">
    <location>
        <begin position="1117"/>
        <end position="1127"/>
    </location>
</feature>
<feature type="disulfide bond" evidence="5">
    <location>
        <begin position="783"/>
        <end position="793"/>
    </location>
</feature>
<feature type="domain" description="SRCR" evidence="8">
    <location>
        <begin position="1492"/>
        <end position="1594"/>
    </location>
</feature>
<feature type="domain" description="SRCR" evidence="8">
    <location>
        <begin position="158"/>
        <end position="260"/>
    </location>
</feature>
<feature type="domain" description="SRCR" evidence="8">
    <location>
        <begin position="490"/>
        <end position="590"/>
    </location>
</feature>
<feature type="domain" description="SRCR" evidence="8">
    <location>
        <begin position="602"/>
        <end position="704"/>
    </location>
</feature>
<feature type="domain" description="SRCR" evidence="8">
    <location>
        <begin position="934"/>
        <end position="1034"/>
    </location>
</feature>
<evidence type="ECO:0000256" key="2">
    <source>
        <dbReference type="ARBA" id="ARBA00022737"/>
    </source>
</evidence>
<dbReference type="GO" id="GO:0016020">
    <property type="term" value="C:membrane"/>
    <property type="evidence" value="ECO:0007669"/>
    <property type="project" value="InterPro"/>
</dbReference>
<feature type="disulfide bond" evidence="5">
    <location>
        <begin position="339"/>
        <end position="349"/>
    </location>
</feature>
<feature type="disulfide bond" evidence="5">
    <location>
        <begin position="1563"/>
        <end position="1573"/>
    </location>
</feature>
<feature type="disulfide bond" evidence="5">
    <location>
        <begin position="1005"/>
        <end position="1015"/>
    </location>
</feature>
<feature type="domain" description="SRCR" evidence="8">
    <location>
        <begin position="1269"/>
        <end position="1371"/>
    </location>
</feature>
<dbReference type="PANTHER" id="PTHR19331">
    <property type="entry name" value="SCAVENGER RECEPTOR DOMAIN-CONTAINING"/>
    <property type="match status" value="1"/>
</dbReference>
<evidence type="ECO:0000256" key="3">
    <source>
        <dbReference type="ARBA" id="ARBA00023157"/>
    </source>
</evidence>
<proteinExistence type="predicted"/>
<feature type="compositionally biased region" description="Low complexity" evidence="6">
    <location>
        <begin position="1934"/>
        <end position="1986"/>
    </location>
</feature>
<feature type="compositionally biased region" description="Low complexity" evidence="6">
    <location>
        <begin position="1788"/>
        <end position="1827"/>
    </location>
</feature>
<evidence type="ECO:0000256" key="6">
    <source>
        <dbReference type="SAM" id="MobiDB-lite"/>
    </source>
</evidence>
<dbReference type="EnsemblMetazoa" id="XM_020001004.1">
    <property type="protein sequence ID" value="XP_019856563.1"/>
    <property type="gene ID" value="LOC100636214"/>
</dbReference>
<keyword evidence="7" id="KW-1133">Transmembrane helix</keyword>
<keyword evidence="3 5" id="KW-1015">Disulfide bond</keyword>
<dbReference type="PROSITE" id="PS50287">
    <property type="entry name" value="SRCR_2"/>
    <property type="match status" value="16"/>
</dbReference>
<dbReference type="KEGG" id="aqu:100636214"/>
<feature type="domain" description="SRCR" evidence="8">
    <location>
        <begin position="1602"/>
        <end position="1702"/>
    </location>
</feature>
<feature type="domain" description="SRCR" evidence="8">
    <location>
        <begin position="712"/>
        <end position="812"/>
    </location>
</feature>
<name>A0AAN0JIR0_AMPQE</name>
<dbReference type="PRINTS" id="PR00258">
    <property type="entry name" value="SPERACTRCPTR"/>
</dbReference>
<feature type="disulfide bond" evidence="5">
    <location>
        <begin position="1227"/>
        <end position="1237"/>
    </location>
</feature>
<evidence type="ECO:0000256" key="7">
    <source>
        <dbReference type="SAM" id="Phobius"/>
    </source>
</evidence>
<dbReference type="FunFam" id="3.10.250.10:FF:000001">
    <property type="entry name" value="Lysyl oxidase 4 isoform X1"/>
    <property type="match status" value="8"/>
</dbReference>
<feature type="domain" description="SRCR" evidence="8">
    <location>
        <begin position="1379"/>
        <end position="1480"/>
    </location>
</feature>
<feature type="disulfide bond" evidence="5">
    <location>
        <begin position="84"/>
        <end position="145"/>
    </location>
</feature>
<evidence type="ECO:0000256" key="4">
    <source>
        <dbReference type="ARBA" id="ARBA00023180"/>
    </source>
</evidence>
<feature type="compositionally biased region" description="Low complexity" evidence="6">
    <location>
        <begin position="1836"/>
        <end position="1875"/>
    </location>
</feature>
<evidence type="ECO:0000256" key="1">
    <source>
        <dbReference type="ARBA" id="ARBA00022729"/>
    </source>
</evidence>
<sequence>MDDVACSSSYTKLIYCPSSILGTSNCGHSEDAGVSCQAPCTNGQIRLVGNTNVPQEGRVEYCLNNNWGTICHNSWGATDAQVACHQLGYLTEGAIAYSSAKFGSGTGPILYRNVACTGNELALSNCSKTSAGGYCSHSQDAGIRCLVNSTVNCTYGDVRLVGGSNQYEGRVEICINGIWGTVCDDYFSSTDATVVCKQLGYSYAGYGIAHSSAHFGAGSGKIWMDDVACSSSYNKLIYCPSSILGTSNCGHSEDAGVTCQAPCTNGQIRLAGNTNVPQEGRVEYCLNNNWGTICDSSWGATDAQVACYQLGYLTTGAIAYSSAKFGSGTGPVYWRYFGCSGSETTLSACSKSSGSSCSHSYDAGVRCLVNSTVNCTYGDVRLTSGSNQYEGRVEVCINGIWGTVCDDYWDSNDATVVCKQLGYGYSGNGIAYSSAHFGAGSGKIWMDDVACSSSYTKLIYCPSSILGTSNCGHSDDAGVSCQAPCTNGQIRLVGNTNVPQEGRVEYCLNNNWGTICDSSWGATDAQVACYQLGYLTTGAIAYSSAKFGSGTGPVYYRYFGCSGSETTLSACSKSSGSSCSHSYDAGVRCSVNSTVNCTYGDVRLVGGSNQYQGRVEICINGIWGTVCDDYWDSNDATVVCKQLGYSYSGYGIAYSSAHFGAGSGKIWMDDVACSSSYNKLINCPSSILGTSNCGHSDDAGVSCQAPCTDGQIRLVGNTNVPQEGRVEYCLNNNWGTICDSSWGATDAQVACYQLGYLTTGAIAYSSAKFGSGTGPVYWRYFGCSGSETTLSACSKSSGSSCSHSYDAGVRCFVNSSVNCIYGDVRLVGGSNQYQGRVEVCINGIWGTVCDDYWDSNDATVVCKQLGYSYSGNGIAYSSAHFGAGSGKIWMDDVACSSSYTKLIYCPSSILGTSNCGHSDDAGVTCQAPCTNGQIRLAGNTNVPQEGRVEYCLDNNWGTICHNSWSAVDAQVACYQLGYPTTGAVAYNSAKFDSGTGPIYYTSVGCSGSETTISACSKSSGSSCSHSQDAGVRCFVNSTVNCTYGDVRLVGGSNQYQGRVEICINGIWGTVCDDYWDSNDATVVCKQLGYSYSGNGIAYSSAHFGAGSGKIWMDDVACSSSYTKLIYCPSSILGTSNCGHSDDAGVSCQAPCTNGQIRLVGNTNVPQEGRVEYCLNNNWGTICHNSWGTTDAQVACRQLEYLTEGAIAYSSAKFGSGTGPILYRNVACTGNELALSNCSKASAGGYCSHSQDAGIRCLVNSTVNCTYGDVRLVGGSSQYQGRVEICINGIWGTVCDDYWDSTDATVVCKQLGYSYAGYGIAYSSAHFGAGSGKIWMDDVACSSSYTKLIYCPSSVLGTSNCGHSDDAGVTCQAPCTNGQIRLAGNTNVPQEGRVEYCLNNNWGTICHNSWGATDAQVACRQLGYLTEGAIAYSSAKFGSGTGPILYRNVACTGNELTFSNCSKASAGSYCSHSQDAGIRCLVNSTVNCTYGDVRLVGGSNQYQGRVEICINGIWGTVCDDYWDSNDATVVCKQLGYSYAGYGIAHSSAHFGAGSGKIWMDDVACSSSYTKLIYCPSSILGTSNCGHSDDAGVTCQAPCTNGQLRLVGGSVAYEGRVEVCMNNEWGTVCYDYWGTPDSSVVCKQLGYSENNSVAFTNNNFGSGVGKIFMDDVQCSGNEARLIDCTYDSITSDCTHSRDAGVRCQLLPVVVTSSSTIQLQSSTQVLTSSSVTLSSQVIILSSDFSSSIVKTSASPSPSPYKSPSTSFNESPSPSPYKSPSTSFNESPSPSPYKSPSTSFNESSSPSPYKSSSPSFNESPSPSPYKSPSTSFNESPSPSPYKSPSTSFNESSSPSPYKSSSPSFNESPSPSPYKSPSTSFNESPSPYKSPSTSFNESPSPSPYKSPSPSFNESPSPSPYKSPSPSFNESPSPSPYKSPSPSFNESPSPYKSPSPSLTKPLSRFFTKSASPSFSPSTSPYKSPSPSFNESPSPSPYKSPLPSFNDTTSPSPSPSSSISPYKSSSSPNTITSSTPSPTCPSSIASISLENTMTTLLTNYSIATFTSSAQERFKQITAEIVENYCTFFKQDCNPIKLTDEMKTDGSICVVITRIQSGGSTNKRATNDQTLVTFFVTLNDGAGLLPVTALTVSVEAGIRNGNYNIFSEVVIVSGSTSSSTTTPSATLSSSSSTGTTVGVTVGVVLLVMITIGVIVIVLVFMVLRGKRENQYNTGAEVFENLVTKGSNSINSGPVFRSVLEESEKKFSNPMYGHDDD</sequence>
<feature type="disulfide bond" evidence="5">
    <location>
        <begin position="1672"/>
        <end position="1682"/>
    </location>
</feature>
<evidence type="ECO:0000313" key="10">
    <source>
        <dbReference type="Proteomes" id="UP000007879"/>
    </source>
</evidence>
<dbReference type="GeneID" id="100636214"/>
<feature type="disulfide bond" evidence="5">
    <location>
        <begin position="229"/>
        <end position="239"/>
    </location>
</feature>
<reference evidence="9" key="2">
    <citation type="submission" date="2024-06" db="UniProtKB">
        <authorList>
            <consortium name="EnsemblMetazoa"/>
        </authorList>
    </citation>
    <scope>IDENTIFICATION</scope>
</reference>
<feature type="disulfide bond" evidence="5">
    <location>
        <begin position="1195"/>
        <end position="1256"/>
    </location>
</feature>
<organism evidence="9 10">
    <name type="scientific">Amphimedon queenslandica</name>
    <name type="common">Sponge</name>
    <dbReference type="NCBI Taxonomy" id="400682"/>
    <lineage>
        <taxon>Eukaryota</taxon>
        <taxon>Metazoa</taxon>
        <taxon>Porifera</taxon>
        <taxon>Demospongiae</taxon>
        <taxon>Heteroscleromorpha</taxon>
        <taxon>Haplosclerida</taxon>
        <taxon>Niphatidae</taxon>
        <taxon>Amphimedon</taxon>
    </lineage>
</organism>
<feature type="domain" description="SRCR" evidence="8">
    <location>
        <begin position="824"/>
        <end position="926"/>
    </location>
</feature>
<feature type="disulfide bond" evidence="5">
    <location>
        <begin position="1418"/>
        <end position="1479"/>
    </location>
</feature>
<feature type="disulfide bond" evidence="5">
    <location>
        <begin position="1405"/>
        <end position="1469"/>
    </location>
</feature>
<evidence type="ECO:0000313" key="9">
    <source>
        <dbReference type="EnsemblMetazoa" id="XP_019856563.1"/>
    </source>
</evidence>
<dbReference type="FunFam" id="3.10.250.10:FF:000011">
    <property type="entry name" value="Scavenger receptor class A member 5"/>
    <property type="match status" value="7"/>
</dbReference>
<feature type="disulfide bond" evidence="5">
    <location>
        <begin position="1627"/>
        <end position="1691"/>
    </location>
</feature>
<protein>
    <recommendedName>
        <fullName evidence="8">SRCR domain-containing protein</fullName>
    </recommendedName>
</protein>
<keyword evidence="2" id="KW-0677">Repeat</keyword>
<dbReference type="PROSITE" id="PS00420">
    <property type="entry name" value="SRCR_1"/>
    <property type="match status" value="8"/>
</dbReference>
<feature type="disulfide bond" evidence="5">
    <location>
        <begin position="116"/>
        <end position="126"/>
    </location>
</feature>
<feature type="disulfide bond" evidence="5">
    <location>
        <begin position="1340"/>
        <end position="1350"/>
    </location>
</feature>
<feature type="compositionally biased region" description="Low complexity" evidence="6">
    <location>
        <begin position="1749"/>
        <end position="1763"/>
    </location>
</feature>